<dbReference type="SMART" id="SM00244">
    <property type="entry name" value="PHB"/>
    <property type="match status" value="1"/>
</dbReference>
<keyword evidence="8" id="KW-0378">Hydrolase</keyword>
<comment type="function">
    <text evidence="6">HflC and HflK could regulate a protease.</text>
</comment>
<name>A0A9D0Z3A8_9FIRM</name>
<evidence type="ECO:0000256" key="2">
    <source>
        <dbReference type="ARBA" id="ARBA00007862"/>
    </source>
</evidence>
<keyword evidence="4" id="KW-1133">Transmembrane helix</keyword>
<evidence type="ECO:0000256" key="1">
    <source>
        <dbReference type="ARBA" id="ARBA00004370"/>
    </source>
</evidence>
<organism evidence="8 9">
    <name type="scientific">Candidatus Faecousia excrementigallinarum</name>
    <dbReference type="NCBI Taxonomy" id="2840806"/>
    <lineage>
        <taxon>Bacteria</taxon>
        <taxon>Bacillati</taxon>
        <taxon>Bacillota</taxon>
        <taxon>Clostridia</taxon>
        <taxon>Eubacteriales</taxon>
        <taxon>Oscillospiraceae</taxon>
        <taxon>Faecousia</taxon>
    </lineage>
</organism>
<reference evidence="8" key="2">
    <citation type="journal article" date="2021" name="PeerJ">
        <title>Extensive microbial diversity within the chicken gut microbiome revealed by metagenomics and culture.</title>
        <authorList>
            <person name="Gilroy R."/>
            <person name="Ravi A."/>
            <person name="Getino M."/>
            <person name="Pursley I."/>
            <person name="Horton D.L."/>
            <person name="Alikhan N.F."/>
            <person name="Baker D."/>
            <person name="Gharbi K."/>
            <person name="Hall N."/>
            <person name="Watson M."/>
            <person name="Adriaenssens E.M."/>
            <person name="Foster-Nyarko E."/>
            <person name="Jarju S."/>
            <person name="Secka A."/>
            <person name="Antonio M."/>
            <person name="Oren A."/>
            <person name="Chaudhuri R.R."/>
            <person name="La Ragione R."/>
            <person name="Hildebrand F."/>
            <person name="Pallen M.J."/>
        </authorList>
    </citation>
    <scope>NUCLEOTIDE SEQUENCE</scope>
    <source>
        <strain evidence="8">13361</strain>
    </source>
</reference>
<comment type="similarity">
    <text evidence="2 6">Belongs to the band 7/mec-2 family. HflC subfamily.</text>
</comment>
<dbReference type="CDD" id="cd03405">
    <property type="entry name" value="SPFH_HflC"/>
    <property type="match status" value="1"/>
</dbReference>
<dbReference type="InterPro" id="IPR001107">
    <property type="entry name" value="Band_7"/>
</dbReference>
<keyword evidence="3" id="KW-0812">Transmembrane</keyword>
<dbReference type="InterPro" id="IPR010200">
    <property type="entry name" value="HflC"/>
</dbReference>
<dbReference type="GO" id="GO:0016020">
    <property type="term" value="C:membrane"/>
    <property type="evidence" value="ECO:0007669"/>
    <property type="project" value="UniProtKB-SubCell"/>
</dbReference>
<evidence type="ECO:0000313" key="9">
    <source>
        <dbReference type="Proteomes" id="UP000886796"/>
    </source>
</evidence>
<dbReference type="GO" id="GO:0008233">
    <property type="term" value="F:peptidase activity"/>
    <property type="evidence" value="ECO:0007669"/>
    <property type="project" value="UniProtKB-KW"/>
</dbReference>
<dbReference type="AlphaFoldDB" id="A0A9D0Z3A8"/>
<evidence type="ECO:0000256" key="5">
    <source>
        <dbReference type="ARBA" id="ARBA00023136"/>
    </source>
</evidence>
<dbReference type="Pfam" id="PF01145">
    <property type="entry name" value="Band_7"/>
    <property type="match status" value="1"/>
</dbReference>
<evidence type="ECO:0000313" key="8">
    <source>
        <dbReference type="EMBL" id="HIQ68307.1"/>
    </source>
</evidence>
<accession>A0A9D0Z3A8</accession>
<comment type="caution">
    <text evidence="8">The sequence shown here is derived from an EMBL/GenBank/DDBJ whole genome shotgun (WGS) entry which is preliminary data.</text>
</comment>
<dbReference type="PIRSF" id="PIRSF005651">
    <property type="entry name" value="HflC"/>
    <property type="match status" value="1"/>
</dbReference>
<sequence length="292" mass="32512">MTKKIIIAVVVVLLLIVGFSSIYVVGENTAACTFRFSEIVNTVDTPGLHFKLPFVDSVKYYSKATQFYDIPPSEVLTSDKQTMTVDCYVLWNISDPQQFYRALGTTAKAEERLNAMTYNVLKNVMSTLAQSDIINMNDGAERNEIYEGIAAQVDAVAKSYGIHVEDVKIKQFDLPQSNLEAVYGRMISERNQMAEKYTADGNYEANIIRNDVDKQVNIIVSNAQAEAAKLEAEGEAEYMRMLAAAYDTPEKKDFYEFILALDALKQTLTGDQKTVILDADSELAQILSGNQG</sequence>
<dbReference type="Proteomes" id="UP000886796">
    <property type="component" value="Unassembled WGS sequence"/>
</dbReference>
<feature type="domain" description="Band 7" evidence="7">
    <location>
        <begin position="20"/>
        <end position="186"/>
    </location>
</feature>
<evidence type="ECO:0000256" key="6">
    <source>
        <dbReference type="PIRNR" id="PIRNR005651"/>
    </source>
</evidence>
<dbReference type="PANTHER" id="PTHR42911:SF1">
    <property type="entry name" value="MODULATOR OF FTSH PROTEASE HFLC"/>
    <property type="match status" value="1"/>
</dbReference>
<evidence type="ECO:0000256" key="3">
    <source>
        <dbReference type="ARBA" id="ARBA00022692"/>
    </source>
</evidence>
<dbReference type="PANTHER" id="PTHR42911">
    <property type="entry name" value="MODULATOR OF FTSH PROTEASE HFLC"/>
    <property type="match status" value="1"/>
</dbReference>
<proteinExistence type="inferred from homology"/>
<keyword evidence="8" id="KW-0645">Protease</keyword>
<comment type="subcellular location">
    <subcellularLocation>
        <location evidence="1">Membrane</location>
    </subcellularLocation>
</comment>
<gene>
    <name evidence="8" type="ORF">IAB74_07350</name>
</gene>
<dbReference type="EMBL" id="DVFK01000103">
    <property type="protein sequence ID" value="HIQ68307.1"/>
    <property type="molecule type" value="Genomic_DNA"/>
</dbReference>
<reference evidence="8" key="1">
    <citation type="submission" date="2020-10" db="EMBL/GenBank/DDBJ databases">
        <authorList>
            <person name="Gilroy R."/>
        </authorList>
    </citation>
    <scope>NUCLEOTIDE SEQUENCE</scope>
    <source>
        <strain evidence="8">13361</strain>
    </source>
</reference>
<keyword evidence="5" id="KW-0472">Membrane</keyword>
<evidence type="ECO:0000256" key="4">
    <source>
        <dbReference type="ARBA" id="ARBA00022989"/>
    </source>
</evidence>
<dbReference type="GO" id="GO:0006508">
    <property type="term" value="P:proteolysis"/>
    <property type="evidence" value="ECO:0007669"/>
    <property type="project" value="UniProtKB-KW"/>
</dbReference>
<dbReference type="SUPFAM" id="SSF117892">
    <property type="entry name" value="Band 7/SPFH domain"/>
    <property type="match status" value="1"/>
</dbReference>
<evidence type="ECO:0000259" key="7">
    <source>
        <dbReference type="SMART" id="SM00244"/>
    </source>
</evidence>
<protein>
    <recommendedName>
        <fullName evidence="6">Protein HflC</fullName>
    </recommendedName>
</protein>
<dbReference type="InterPro" id="IPR036013">
    <property type="entry name" value="Band_7/SPFH_dom_sf"/>
</dbReference>
<dbReference type="Gene3D" id="3.30.479.30">
    <property type="entry name" value="Band 7 domain"/>
    <property type="match status" value="1"/>
</dbReference>